<evidence type="ECO:0000256" key="1">
    <source>
        <dbReference type="SAM" id="MobiDB-lite"/>
    </source>
</evidence>
<organism evidence="2 3">
    <name type="scientific">Triparma strigata</name>
    <dbReference type="NCBI Taxonomy" id="1606541"/>
    <lineage>
        <taxon>Eukaryota</taxon>
        <taxon>Sar</taxon>
        <taxon>Stramenopiles</taxon>
        <taxon>Ochrophyta</taxon>
        <taxon>Bolidophyceae</taxon>
        <taxon>Parmales</taxon>
        <taxon>Triparmaceae</taxon>
        <taxon>Triparma</taxon>
    </lineage>
</organism>
<dbReference type="Proteomes" id="UP001165085">
    <property type="component" value="Unassembled WGS sequence"/>
</dbReference>
<evidence type="ECO:0000313" key="2">
    <source>
        <dbReference type="EMBL" id="GMH78557.1"/>
    </source>
</evidence>
<feature type="region of interest" description="Disordered" evidence="1">
    <location>
        <begin position="1"/>
        <end position="130"/>
    </location>
</feature>
<feature type="compositionally biased region" description="Low complexity" evidence="1">
    <location>
        <begin position="210"/>
        <end position="220"/>
    </location>
</feature>
<dbReference type="AlphaFoldDB" id="A0A9W7EH49"/>
<feature type="compositionally biased region" description="Basic and acidic residues" evidence="1">
    <location>
        <begin position="276"/>
        <end position="286"/>
    </location>
</feature>
<protein>
    <submittedName>
        <fullName evidence="2">Uncharacterized protein</fullName>
    </submittedName>
</protein>
<dbReference type="OrthoDB" id="10599770at2759"/>
<gene>
    <name evidence="2" type="ORF">TrST_g6524</name>
</gene>
<proteinExistence type="predicted"/>
<name>A0A9W7EH49_9STRA</name>
<keyword evidence="3" id="KW-1185">Reference proteome</keyword>
<feature type="compositionally biased region" description="Basic and acidic residues" evidence="1">
    <location>
        <begin position="60"/>
        <end position="85"/>
    </location>
</feature>
<feature type="compositionally biased region" description="Low complexity" evidence="1">
    <location>
        <begin position="231"/>
        <end position="243"/>
    </location>
</feature>
<feature type="region of interest" description="Disordered" evidence="1">
    <location>
        <begin position="149"/>
        <end position="286"/>
    </location>
</feature>
<comment type="caution">
    <text evidence="2">The sequence shown here is derived from an EMBL/GenBank/DDBJ whole genome shotgun (WGS) entry which is preliminary data.</text>
</comment>
<feature type="compositionally biased region" description="Polar residues" evidence="1">
    <location>
        <begin position="150"/>
        <end position="159"/>
    </location>
</feature>
<accession>A0A9W7EH49</accession>
<dbReference type="EMBL" id="BRXY01000223">
    <property type="protein sequence ID" value="GMH78557.1"/>
    <property type="molecule type" value="Genomic_DNA"/>
</dbReference>
<evidence type="ECO:0000313" key="3">
    <source>
        <dbReference type="Proteomes" id="UP001165085"/>
    </source>
</evidence>
<feature type="compositionally biased region" description="Basic and acidic residues" evidence="1">
    <location>
        <begin position="26"/>
        <end position="41"/>
    </location>
</feature>
<reference evidence="3" key="1">
    <citation type="journal article" date="2023" name="Commun. Biol.">
        <title>Genome analysis of Parmales, the sister group of diatoms, reveals the evolutionary specialization of diatoms from phago-mixotrophs to photoautotrophs.</title>
        <authorList>
            <person name="Ban H."/>
            <person name="Sato S."/>
            <person name="Yoshikawa S."/>
            <person name="Yamada K."/>
            <person name="Nakamura Y."/>
            <person name="Ichinomiya M."/>
            <person name="Sato N."/>
            <person name="Blanc-Mathieu R."/>
            <person name="Endo H."/>
            <person name="Kuwata A."/>
            <person name="Ogata H."/>
        </authorList>
    </citation>
    <scope>NUCLEOTIDE SEQUENCE [LARGE SCALE GENOMIC DNA]</scope>
    <source>
        <strain evidence="3">NIES 3701</strain>
    </source>
</reference>
<sequence length="286" mass="31259">MDLPLSTPRSPPRKASFNSKPSRSRSSGDVDSKRSRSDRSRSRSASPEVGRKRRGGKVGKYIEKQRRMERERWLQSRGGGMREDGEERESELQFTAGAERFTITTDHHNPPLHSPPPQSGNFGPDPGSVSFLGLHTVTNLPGVEYAKSETCATVGSEKSSVVDETDFASMGPPSNRLSDRERERQMSFSGPLPHASRSLSTSLDRRSSSSDRPPSEVLSSTLSLENLEALPSSCSPRSNSPSRKSIDSRLGVLGSDLSCGGSLREEEVSSNASTMKSRESKRSNVY</sequence>